<keyword evidence="10" id="KW-0966">Cell projection</keyword>
<comment type="caution">
    <text evidence="15">The sequence shown here is derived from an EMBL/GenBank/DDBJ whole genome shotgun (WGS) entry which is preliminary data.</text>
</comment>
<dbReference type="InterPro" id="IPR000727">
    <property type="entry name" value="T_SNARE_dom"/>
</dbReference>
<organism evidence="15 16">
    <name type="scientific">Diploscapter pachys</name>
    <dbReference type="NCBI Taxonomy" id="2018661"/>
    <lineage>
        <taxon>Eukaryota</taxon>
        <taxon>Metazoa</taxon>
        <taxon>Ecdysozoa</taxon>
        <taxon>Nematoda</taxon>
        <taxon>Chromadorea</taxon>
        <taxon>Rhabditida</taxon>
        <taxon>Rhabditina</taxon>
        <taxon>Rhabditomorpha</taxon>
        <taxon>Rhabditoidea</taxon>
        <taxon>Rhabditidae</taxon>
        <taxon>Diploscapter</taxon>
    </lineage>
</organism>
<sequence length="492" mass="53969">MIVDQNGESQFAQNMRELIERQIPDHRENLEQSHKNLENVAVYCEEKYLKADNKDAAFQETKHYALQSLASVAYQINQLSRGLLDMLNMQTEKFHSMAHTVDNIDMVVKIHKEKLARREIGVLTTNKSIPKQPKIISPAIQPVISKYRRTPIDYSALDGLGHGARTLEQGRGGNMVTRAPSTVSCSNGSHSQYGHPSQYGQYERTATLGRCSMRSGMSMAPSDYRIPQVVPSADRMALLHQQNSHSDYGGHGMSLPNSAGGSQHGSSEYGGIIGPMGDRYGTLRGNQNGVMNGGSLRQPLDMGRNYMDVGMGMGMGGRQMSQGHRINDLPLPPGMAPPMGGLEVRHIDGPNDNGDYAYGNGGTLTRQSVMTNRADLPPPPSQLLNSTIEDDLPPPPFSNNYSSANNSAPPPPSSSSSGAPNFFDTNAEWVAEGHYIEKAIALYDYEAEKPDELSLRENCLVYVLRKNDDGWFEVVLDGVTGLCPGNYLQRIN</sequence>
<reference evidence="15 16" key="1">
    <citation type="journal article" date="2017" name="Curr. Biol.">
        <title>Genome architecture and evolution of a unichromosomal asexual nematode.</title>
        <authorList>
            <person name="Fradin H."/>
            <person name="Zegar C."/>
            <person name="Gutwein M."/>
            <person name="Lucas J."/>
            <person name="Kovtun M."/>
            <person name="Corcoran D."/>
            <person name="Baugh L.R."/>
            <person name="Kiontke K."/>
            <person name="Gunsalus K."/>
            <person name="Fitch D.H."/>
            <person name="Piano F."/>
        </authorList>
    </citation>
    <scope>NUCLEOTIDE SEQUENCE [LARGE SCALE GENOMIC DNA]</scope>
    <source>
        <strain evidence="15">PF1309</strain>
    </source>
</reference>
<evidence type="ECO:0000256" key="5">
    <source>
        <dbReference type="ARBA" id="ARBA00022443"/>
    </source>
</evidence>
<dbReference type="GO" id="GO:0031209">
    <property type="term" value="C:SCAR complex"/>
    <property type="evidence" value="ECO:0007669"/>
    <property type="project" value="TreeGrafter"/>
</dbReference>
<dbReference type="InterPro" id="IPR012849">
    <property type="entry name" value="Abl-interactor_HHR_dom"/>
</dbReference>
<dbReference type="STRING" id="2018661.A0A2A2KCS7"/>
<accession>A0A2A2KCS7</accession>
<feature type="domain" description="SH3" evidence="13">
    <location>
        <begin position="434"/>
        <end position="492"/>
    </location>
</feature>
<evidence type="ECO:0000256" key="4">
    <source>
        <dbReference type="ARBA" id="ARBA00010020"/>
    </source>
</evidence>
<dbReference type="GO" id="GO:0017124">
    <property type="term" value="F:SH3 domain binding"/>
    <property type="evidence" value="ECO:0007669"/>
    <property type="project" value="TreeGrafter"/>
</dbReference>
<dbReference type="SMART" id="SM00326">
    <property type="entry name" value="SH3"/>
    <property type="match status" value="1"/>
</dbReference>
<dbReference type="GO" id="GO:0005856">
    <property type="term" value="C:cytoskeleton"/>
    <property type="evidence" value="ECO:0007669"/>
    <property type="project" value="UniProtKB-SubCell"/>
</dbReference>
<dbReference type="PANTHER" id="PTHR10460:SF0">
    <property type="entry name" value="ABELSON INTERACTING PROTEIN, ISOFORM D"/>
    <property type="match status" value="1"/>
</dbReference>
<dbReference type="OrthoDB" id="2159336at2759"/>
<evidence type="ECO:0000256" key="1">
    <source>
        <dbReference type="ARBA" id="ARBA00004245"/>
    </source>
</evidence>
<feature type="region of interest" description="Disordered" evidence="12">
    <location>
        <begin position="243"/>
        <end position="267"/>
    </location>
</feature>
<proteinExistence type="inferred from homology"/>
<evidence type="ECO:0000256" key="3">
    <source>
        <dbReference type="ARBA" id="ARBA00004510"/>
    </source>
</evidence>
<evidence type="ECO:0000313" key="15">
    <source>
        <dbReference type="EMBL" id="PAV71683.1"/>
    </source>
</evidence>
<keyword evidence="16" id="KW-1185">Reference proteome</keyword>
<evidence type="ECO:0000256" key="9">
    <source>
        <dbReference type="ARBA" id="ARBA00023212"/>
    </source>
</evidence>
<keyword evidence="6" id="KW-0963">Cytoplasm</keyword>
<evidence type="ECO:0000256" key="10">
    <source>
        <dbReference type="ARBA" id="ARBA00023273"/>
    </source>
</evidence>
<dbReference type="PROSITE" id="PS50002">
    <property type="entry name" value="SH3"/>
    <property type="match status" value="1"/>
</dbReference>
<evidence type="ECO:0000259" key="13">
    <source>
        <dbReference type="PROSITE" id="PS50002"/>
    </source>
</evidence>
<dbReference type="InterPro" id="IPR036028">
    <property type="entry name" value="SH3-like_dom_sf"/>
</dbReference>
<evidence type="ECO:0000256" key="7">
    <source>
        <dbReference type="ARBA" id="ARBA00022553"/>
    </source>
</evidence>
<evidence type="ECO:0000256" key="2">
    <source>
        <dbReference type="ARBA" id="ARBA00004486"/>
    </source>
</evidence>
<dbReference type="AlphaFoldDB" id="A0A2A2KCS7"/>
<dbReference type="FunFam" id="2.30.30.40:FF:000002">
    <property type="entry name" value="abl interactor 1 isoform X1"/>
    <property type="match status" value="1"/>
</dbReference>
<dbReference type="Proteomes" id="UP000218231">
    <property type="component" value="Unassembled WGS sequence"/>
</dbReference>
<keyword evidence="9" id="KW-0206">Cytoskeleton</keyword>
<comment type="similarity">
    <text evidence="4">Belongs to the ABI family.</text>
</comment>
<dbReference type="GO" id="GO:0030027">
    <property type="term" value="C:lamellipodium"/>
    <property type="evidence" value="ECO:0007669"/>
    <property type="project" value="UniProtKB-SubCell"/>
</dbReference>
<name>A0A2A2KCS7_9BILA</name>
<evidence type="ECO:0000313" key="16">
    <source>
        <dbReference type="Proteomes" id="UP000218231"/>
    </source>
</evidence>
<dbReference type="InterPro" id="IPR001452">
    <property type="entry name" value="SH3_domain"/>
</dbReference>
<gene>
    <name evidence="15" type="ORF">WR25_27049</name>
</gene>
<dbReference type="Gene3D" id="2.30.30.40">
    <property type="entry name" value="SH3 Domains"/>
    <property type="match status" value="1"/>
</dbReference>
<evidence type="ECO:0000256" key="11">
    <source>
        <dbReference type="PROSITE-ProRule" id="PRU00192"/>
    </source>
</evidence>
<keyword evidence="5 11" id="KW-0728">SH3 domain</keyword>
<keyword evidence="7" id="KW-0597">Phosphoprotein</keyword>
<evidence type="ECO:0000256" key="8">
    <source>
        <dbReference type="ARBA" id="ARBA00023054"/>
    </source>
</evidence>
<feature type="region of interest" description="Disordered" evidence="12">
    <location>
        <begin position="371"/>
        <end position="420"/>
    </location>
</feature>
<dbReference type="Gene3D" id="6.10.140.1620">
    <property type="match status" value="1"/>
</dbReference>
<dbReference type="GO" id="GO:0030175">
    <property type="term" value="C:filopodium"/>
    <property type="evidence" value="ECO:0007669"/>
    <property type="project" value="UniProtKB-SubCell"/>
</dbReference>
<feature type="compositionally biased region" description="Low complexity" evidence="12">
    <location>
        <begin position="398"/>
        <end position="407"/>
    </location>
</feature>
<feature type="compositionally biased region" description="Polar residues" evidence="12">
    <location>
        <begin position="255"/>
        <end position="266"/>
    </location>
</feature>
<evidence type="ECO:0000256" key="12">
    <source>
        <dbReference type="SAM" id="MobiDB-lite"/>
    </source>
</evidence>
<protein>
    <recommendedName>
        <fullName evidence="17">SH3 domain-containing protein</fullName>
    </recommendedName>
</protein>
<dbReference type="InterPro" id="IPR028457">
    <property type="entry name" value="ABI"/>
</dbReference>
<dbReference type="PANTHER" id="PTHR10460">
    <property type="entry name" value="ABL INTERACTOR FAMILY MEMBER"/>
    <property type="match status" value="1"/>
</dbReference>
<dbReference type="PROSITE" id="PS50192">
    <property type="entry name" value="T_SNARE"/>
    <property type="match status" value="1"/>
</dbReference>
<evidence type="ECO:0000259" key="14">
    <source>
        <dbReference type="PROSITE" id="PS50192"/>
    </source>
</evidence>
<evidence type="ECO:0000256" key="6">
    <source>
        <dbReference type="ARBA" id="ARBA00022490"/>
    </source>
</evidence>
<dbReference type="SUPFAM" id="SSF50044">
    <property type="entry name" value="SH3-domain"/>
    <property type="match status" value="1"/>
</dbReference>
<comment type="subcellular location">
    <subcellularLocation>
        <location evidence="2">Cell projection</location>
        <location evidence="2">Filopodium</location>
    </subcellularLocation>
    <subcellularLocation>
        <location evidence="3">Cell projection</location>
        <location evidence="3">Lamellipodium</location>
    </subcellularLocation>
    <subcellularLocation>
        <location evidence="1">Cytoplasm</location>
        <location evidence="1">Cytoskeleton</location>
    </subcellularLocation>
</comment>
<dbReference type="EMBL" id="LIAE01008949">
    <property type="protein sequence ID" value="PAV71683.1"/>
    <property type="molecule type" value="Genomic_DNA"/>
</dbReference>
<feature type="domain" description="T-SNARE coiled-coil homology" evidence="14">
    <location>
        <begin position="56"/>
        <end position="118"/>
    </location>
</feature>
<keyword evidence="8" id="KW-0175">Coiled coil</keyword>
<dbReference type="Pfam" id="PF07815">
    <property type="entry name" value="Abi_HHR"/>
    <property type="match status" value="1"/>
</dbReference>
<dbReference type="Pfam" id="PF14604">
    <property type="entry name" value="SH3_9"/>
    <property type="match status" value="1"/>
</dbReference>
<dbReference type="GO" id="GO:0035591">
    <property type="term" value="F:signaling adaptor activity"/>
    <property type="evidence" value="ECO:0007669"/>
    <property type="project" value="TreeGrafter"/>
</dbReference>
<evidence type="ECO:0008006" key="17">
    <source>
        <dbReference type="Google" id="ProtNLM"/>
    </source>
</evidence>
<dbReference type="GO" id="GO:0001764">
    <property type="term" value="P:neuron migration"/>
    <property type="evidence" value="ECO:0007669"/>
    <property type="project" value="TreeGrafter"/>
</dbReference>
<dbReference type="PRINTS" id="PR00452">
    <property type="entry name" value="SH3DOMAIN"/>
</dbReference>